<reference evidence="2 3" key="1">
    <citation type="submission" date="2018-02" db="EMBL/GenBank/DDBJ databases">
        <title>The genomes of Aspergillus section Nigri reveals drivers in fungal speciation.</title>
        <authorList>
            <consortium name="DOE Joint Genome Institute"/>
            <person name="Vesth T.C."/>
            <person name="Nybo J."/>
            <person name="Theobald S."/>
            <person name="Brandl J."/>
            <person name="Frisvad J.C."/>
            <person name="Nielsen K.F."/>
            <person name="Lyhne E.K."/>
            <person name="Kogle M.E."/>
            <person name="Kuo A."/>
            <person name="Riley R."/>
            <person name="Clum A."/>
            <person name="Nolan M."/>
            <person name="Lipzen A."/>
            <person name="Salamov A."/>
            <person name="Henrissat B."/>
            <person name="Wiebenga A."/>
            <person name="De vries R.P."/>
            <person name="Grigoriev I.V."/>
            <person name="Mortensen U.H."/>
            <person name="Andersen M.R."/>
            <person name="Baker S.E."/>
        </authorList>
    </citation>
    <scope>NUCLEOTIDE SEQUENCE [LARGE SCALE GENOMIC DNA]</scope>
    <source>
        <strain evidence="2 3">CBS 313.89</strain>
    </source>
</reference>
<dbReference type="Proteomes" id="UP000249789">
    <property type="component" value="Unassembled WGS sequence"/>
</dbReference>
<protein>
    <submittedName>
        <fullName evidence="2">Uncharacterized protein</fullName>
    </submittedName>
</protein>
<dbReference type="AlphaFoldDB" id="A0A8G1VSL4"/>
<evidence type="ECO:0000256" key="1">
    <source>
        <dbReference type="SAM" id="Phobius"/>
    </source>
</evidence>
<dbReference type="RefSeq" id="XP_040795159.1">
    <property type="nucleotide sequence ID" value="XM_040946106.1"/>
</dbReference>
<keyword evidence="1" id="KW-0812">Transmembrane</keyword>
<dbReference type="OrthoDB" id="47375at2759"/>
<evidence type="ECO:0000313" key="3">
    <source>
        <dbReference type="Proteomes" id="UP000249789"/>
    </source>
</evidence>
<dbReference type="EMBL" id="KZ824732">
    <property type="protein sequence ID" value="RAK71147.1"/>
    <property type="molecule type" value="Genomic_DNA"/>
</dbReference>
<feature type="transmembrane region" description="Helical" evidence="1">
    <location>
        <begin position="15"/>
        <end position="35"/>
    </location>
</feature>
<sequence>MALTKVPRRYFPCRYRYLITLFASSLAVVCLYNLFYCFNGDTEIDGPALVRFDPNTSEVARNGSLGVFRIAIPQYFPKANRRQFERVIVIGTLRNPDEQEAISRGSLMTGFHLHFESTKTPAEERDNAGKFSKGSEADTGAFHMHLNAIKGVVAESFASALIMEKTVDWDVNLKMQLKGLASGMRLMQESNASAALPYGDRWDLLWLGHCGMRCAAASSFLLAPHDITAVPSRHLMSYRREPPAGVKNHMRLACQIEEAVGSVAYAVTNEGAQKLLTALLEVAPKQEKRFDVVASRLCQTEVLSCFSTYPAIMGRRSVDCEKGQKDSNAVDLNEDCPSGVMFSTLDNLDSLSNSTSKVKSAYQDAVIKEIDPAQFEVPHTMFKWRDDRGEHEISL</sequence>
<keyword evidence="1" id="KW-1133">Transmembrane helix</keyword>
<organism evidence="2 3">
    <name type="scientific">Aspergillus fijiensis CBS 313.89</name>
    <dbReference type="NCBI Taxonomy" id="1448319"/>
    <lineage>
        <taxon>Eukaryota</taxon>
        <taxon>Fungi</taxon>
        <taxon>Dikarya</taxon>
        <taxon>Ascomycota</taxon>
        <taxon>Pezizomycotina</taxon>
        <taxon>Eurotiomycetes</taxon>
        <taxon>Eurotiomycetidae</taxon>
        <taxon>Eurotiales</taxon>
        <taxon>Aspergillaceae</taxon>
        <taxon>Aspergillus</taxon>
    </lineage>
</organism>
<keyword evidence="1" id="KW-0472">Membrane</keyword>
<gene>
    <name evidence="2" type="ORF">BO72DRAFT_453950</name>
</gene>
<keyword evidence="3" id="KW-1185">Reference proteome</keyword>
<proteinExistence type="predicted"/>
<dbReference type="VEuPathDB" id="FungiDB:BO72DRAFT_453950"/>
<accession>A0A8G1VSL4</accession>
<dbReference type="GeneID" id="63863439"/>
<name>A0A8G1VSL4_9EURO</name>
<evidence type="ECO:0000313" key="2">
    <source>
        <dbReference type="EMBL" id="RAK71147.1"/>
    </source>
</evidence>